<dbReference type="Gene3D" id="1.25.40.10">
    <property type="entry name" value="Tetratricopeptide repeat domain"/>
    <property type="match status" value="1"/>
</dbReference>
<accession>A0A4V1ADK1</accession>
<feature type="domain" description="SGS" evidence="3">
    <location>
        <begin position="279"/>
        <end position="360"/>
    </location>
</feature>
<name>A0A4V1ADK1_9ASCO</name>
<feature type="region of interest" description="Disordered" evidence="2">
    <location>
        <begin position="261"/>
        <end position="285"/>
    </location>
</feature>
<dbReference type="SUPFAM" id="SSF49764">
    <property type="entry name" value="HSP20-like chaperones"/>
    <property type="match status" value="1"/>
</dbReference>
<dbReference type="PANTHER" id="PTHR45862">
    <property type="entry name" value="PROTEIN SGT1 HOMOLOG"/>
    <property type="match status" value="1"/>
</dbReference>
<keyword evidence="6" id="KW-1185">Reference proteome</keyword>
<sequence>MAIELTIKQGDQAAEQKDFLTAISKYTDALKESPEAFSALIKRAQVYTKLSDYESAQADISKAFTVAEKRGKMSDKATCYFRLGLVNYAQKEYNVSLVNLRKAKELRCAEPALDIWIAKAERDLRKVGQTESMDDVNILGKSVNGQNLPVGSQENASLSIDTINKQAPLKVKIRDEWYQSKDSATITIFARNIPRDSVKVDFGRRSLSVSFPTSEASEYNYELESLYGEIIPEESTFFVGAVKIEITLRKKVEGKWAALEGDGPITAPQANSATPGGLSYPSSSKKKIDWSHFDVKEEEDENGDFFAKLYKDVDEDTKRAMMKSYVESNGTVLTTNWAEAKEKTFETSPPEGMQAKKWGQ</sequence>
<dbReference type="GO" id="GO:0051087">
    <property type="term" value="F:protein-folding chaperone binding"/>
    <property type="evidence" value="ECO:0007669"/>
    <property type="project" value="InterPro"/>
</dbReference>
<dbReference type="InterPro" id="IPR007052">
    <property type="entry name" value="CS_dom"/>
</dbReference>
<evidence type="ECO:0000259" key="4">
    <source>
        <dbReference type="PROSITE" id="PS51203"/>
    </source>
</evidence>
<dbReference type="Proteomes" id="UP000292447">
    <property type="component" value="Chromosome I"/>
</dbReference>
<dbReference type="AlphaFoldDB" id="A0A4V1ADK1"/>
<reference evidence="6" key="1">
    <citation type="submission" date="2019-03" db="EMBL/GenBank/DDBJ databases">
        <title>Snf2 controls pulcherriminic acid biosynthesis and connects pigmentation and antifungal activity of the yeast Metschnikowia pulcherrima.</title>
        <authorList>
            <person name="Gore-Lloyd D."/>
            <person name="Sumann I."/>
            <person name="Brachmann A.O."/>
            <person name="Schneeberger K."/>
            <person name="Ortiz-Merino R.A."/>
            <person name="Moreno-Beltran M."/>
            <person name="Schlaefli M."/>
            <person name="Kirner P."/>
            <person name="Santos Kron A."/>
            <person name="Wolfe K.H."/>
            <person name="Piel J."/>
            <person name="Ahrens C.H."/>
            <person name="Henk D."/>
            <person name="Freimoser F.M."/>
        </authorList>
    </citation>
    <scope>NUCLEOTIDE SEQUENCE [LARGE SCALE GENOMIC DNA]</scope>
    <source>
        <strain evidence="6">APC 1.2</strain>
    </source>
</reference>
<dbReference type="SUPFAM" id="SSF48452">
    <property type="entry name" value="TPR-like"/>
    <property type="match status" value="1"/>
</dbReference>
<feature type="region of interest" description="Disordered" evidence="2">
    <location>
        <begin position="341"/>
        <end position="360"/>
    </location>
</feature>
<evidence type="ECO:0000256" key="1">
    <source>
        <dbReference type="ARBA" id="ARBA00008509"/>
    </source>
</evidence>
<feature type="domain" description="CS" evidence="4">
    <location>
        <begin position="170"/>
        <end position="260"/>
    </location>
</feature>
<evidence type="ECO:0000313" key="6">
    <source>
        <dbReference type="Proteomes" id="UP000292447"/>
    </source>
</evidence>
<dbReference type="PROSITE" id="PS51203">
    <property type="entry name" value="CS"/>
    <property type="match status" value="1"/>
</dbReference>
<proteinExistence type="inferred from homology"/>
<evidence type="ECO:0000259" key="3">
    <source>
        <dbReference type="PROSITE" id="PS51048"/>
    </source>
</evidence>
<dbReference type="InterPro" id="IPR011990">
    <property type="entry name" value="TPR-like_helical_dom_sf"/>
</dbReference>
<gene>
    <name evidence="5" type="primary">MPUL0A06250</name>
    <name evidence="5" type="ORF">METSCH_A06250</name>
</gene>
<evidence type="ECO:0000313" key="5">
    <source>
        <dbReference type="EMBL" id="QBM85993.1"/>
    </source>
</evidence>
<dbReference type="Gene3D" id="2.60.40.790">
    <property type="match status" value="1"/>
</dbReference>
<dbReference type="CDD" id="cd06466">
    <property type="entry name" value="p23_CS_SGT1_like"/>
    <property type="match status" value="1"/>
</dbReference>
<dbReference type="Pfam" id="PF04969">
    <property type="entry name" value="CS"/>
    <property type="match status" value="1"/>
</dbReference>
<organism evidence="5 6">
    <name type="scientific">Metschnikowia aff. pulcherrima</name>
    <dbReference type="NCBI Taxonomy" id="2163413"/>
    <lineage>
        <taxon>Eukaryota</taxon>
        <taxon>Fungi</taxon>
        <taxon>Dikarya</taxon>
        <taxon>Ascomycota</taxon>
        <taxon>Saccharomycotina</taxon>
        <taxon>Pichiomycetes</taxon>
        <taxon>Metschnikowiaceae</taxon>
        <taxon>Metschnikowia</taxon>
    </lineage>
</organism>
<protein>
    <submittedName>
        <fullName evidence="5">Suppressor of G2 allele of SKP1</fullName>
    </submittedName>
</protein>
<dbReference type="STRING" id="2163413.A0A4V1ADK1"/>
<dbReference type="Pfam" id="PF05002">
    <property type="entry name" value="SGS"/>
    <property type="match status" value="1"/>
</dbReference>
<dbReference type="InterPro" id="IPR008978">
    <property type="entry name" value="HSP20-like_chaperone"/>
</dbReference>
<comment type="similarity">
    <text evidence="1">Belongs to the SGT1 family.</text>
</comment>
<dbReference type="PROSITE" id="PS51048">
    <property type="entry name" value="SGS"/>
    <property type="match status" value="1"/>
</dbReference>
<dbReference type="InterPro" id="IPR044563">
    <property type="entry name" value="Sgt1-like"/>
</dbReference>
<dbReference type="InterPro" id="IPR007699">
    <property type="entry name" value="SGS_dom"/>
</dbReference>
<dbReference type="EMBL" id="CP034456">
    <property type="protein sequence ID" value="QBM85993.1"/>
    <property type="molecule type" value="Genomic_DNA"/>
</dbReference>
<evidence type="ECO:0000256" key="2">
    <source>
        <dbReference type="SAM" id="MobiDB-lite"/>
    </source>
</evidence>